<keyword evidence="2" id="KW-1185">Reference proteome</keyword>
<evidence type="ECO:0000313" key="1">
    <source>
        <dbReference type="EMBL" id="TCD08602.1"/>
    </source>
</evidence>
<gene>
    <name evidence="1" type="ORF">EZ449_12240</name>
</gene>
<dbReference type="AlphaFoldDB" id="A0A4R0P3E9"/>
<evidence type="ECO:0000313" key="2">
    <source>
        <dbReference type="Proteomes" id="UP000291485"/>
    </source>
</evidence>
<protein>
    <submittedName>
        <fullName evidence="1">Uncharacterized protein</fullName>
    </submittedName>
</protein>
<name>A0A4R0P3E9_9SPHI</name>
<proteinExistence type="predicted"/>
<comment type="caution">
    <text evidence="1">The sequence shown here is derived from an EMBL/GenBank/DDBJ whole genome shotgun (WGS) entry which is preliminary data.</text>
</comment>
<reference evidence="1 2" key="1">
    <citation type="submission" date="2019-02" db="EMBL/GenBank/DDBJ databases">
        <title>Pedobacter sp. RP-3-11 sp. nov., isolated from Arctic soil.</title>
        <authorList>
            <person name="Dahal R.H."/>
        </authorList>
    </citation>
    <scope>NUCLEOTIDE SEQUENCE [LARGE SCALE GENOMIC DNA]</scope>
    <source>
        <strain evidence="1 2">RP-3-11</strain>
    </source>
</reference>
<dbReference type="EMBL" id="SJSN01000008">
    <property type="protein sequence ID" value="TCD08602.1"/>
    <property type="molecule type" value="Genomic_DNA"/>
</dbReference>
<dbReference type="RefSeq" id="WP_131559096.1">
    <property type="nucleotide sequence ID" value="NZ_SJSN01000008.1"/>
</dbReference>
<dbReference type="OrthoDB" id="2086912at2"/>
<accession>A0A4R0P3E9</accession>
<dbReference type="Proteomes" id="UP000291485">
    <property type="component" value="Unassembled WGS sequence"/>
</dbReference>
<sequence length="133" mass="14776">MALKLISVVNGNTPEEEYVRIQVSADINIQGYALVDRSFDENGILSNDSGTSMSFTSSQLRRGIGSGFTPVRANTKARLTLEKRRITICIGALKPVSGTIMDRILPVQSKSRWSIAFKYQNPKLRNETDRKIG</sequence>
<organism evidence="1 2">
    <name type="scientific">Pedobacter frigidisoli</name>
    <dbReference type="NCBI Taxonomy" id="2530455"/>
    <lineage>
        <taxon>Bacteria</taxon>
        <taxon>Pseudomonadati</taxon>
        <taxon>Bacteroidota</taxon>
        <taxon>Sphingobacteriia</taxon>
        <taxon>Sphingobacteriales</taxon>
        <taxon>Sphingobacteriaceae</taxon>
        <taxon>Pedobacter</taxon>
    </lineage>
</organism>